<dbReference type="GO" id="GO:0043565">
    <property type="term" value="F:sequence-specific DNA binding"/>
    <property type="evidence" value="ECO:0007669"/>
    <property type="project" value="InterPro"/>
</dbReference>
<organism evidence="5 6">
    <name type="scientific">Pedobacter miscanthi</name>
    <dbReference type="NCBI Taxonomy" id="2259170"/>
    <lineage>
        <taxon>Bacteria</taxon>
        <taxon>Pseudomonadati</taxon>
        <taxon>Bacteroidota</taxon>
        <taxon>Sphingobacteriia</taxon>
        <taxon>Sphingobacteriales</taxon>
        <taxon>Sphingobacteriaceae</taxon>
        <taxon>Pedobacter</taxon>
    </lineage>
</organism>
<feature type="domain" description="HTH araC/xylS-type" evidence="4">
    <location>
        <begin position="173"/>
        <end position="275"/>
    </location>
</feature>
<dbReference type="InterPro" id="IPR003313">
    <property type="entry name" value="AraC-bd"/>
</dbReference>
<comment type="caution">
    <text evidence="5">The sequence shown here is derived from an EMBL/GenBank/DDBJ whole genome shotgun (WGS) entry which is preliminary data.</text>
</comment>
<evidence type="ECO:0000313" key="5">
    <source>
        <dbReference type="EMBL" id="RBQ03095.1"/>
    </source>
</evidence>
<evidence type="ECO:0000313" key="6">
    <source>
        <dbReference type="Proteomes" id="UP000252081"/>
    </source>
</evidence>
<dbReference type="Pfam" id="PF12833">
    <property type="entry name" value="HTH_18"/>
    <property type="match status" value="1"/>
</dbReference>
<dbReference type="GO" id="GO:0003700">
    <property type="term" value="F:DNA-binding transcription factor activity"/>
    <property type="evidence" value="ECO:0007669"/>
    <property type="project" value="InterPro"/>
</dbReference>
<dbReference type="AlphaFoldDB" id="A0A366KN89"/>
<dbReference type="PROSITE" id="PS01124">
    <property type="entry name" value="HTH_ARAC_FAMILY_2"/>
    <property type="match status" value="1"/>
</dbReference>
<evidence type="ECO:0000256" key="2">
    <source>
        <dbReference type="ARBA" id="ARBA00023125"/>
    </source>
</evidence>
<reference evidence="5 6" key="1">
    <citation type="submission" date="2018-07" db="EMBL/GenBank/DDBJ databases">
        <title>A draft genome of a endophytic bacteria, a new species of Pedobacter.</title>
        <authorList>
            <person name="Zhang Z.D."/>
            <person name="Chen Z.J."/>
        </authorList>
    </citation>
    <scope>NUCLEOTIDE SEQUENCE [LARGE SCALE GENOMIC DNA]</scope>
    <source>
        <strain evidence="5 6">RS10</strain>
    </source>
</reference>
<dbReference type="Gene3D" id="1.10.10.60">
    <property type="entry name" value="Homeodomain-like"/>
    <property type="match status" value="1"/>
</dbReference>
<dbReference type="PANTHER" id="PTHR43280">
    <property type="entry name" value="ARAC-FAMILY TRANSCRIPTIONAL REGULATOR"/>
    <property type="match status" value="1"/>
</dbReference>
<keyword evidence="2" id="KW-0238">DNA-binding</keyword>
<name>A0A366KN89_9SPHI</name>
<dbReference type="PANTHER" id="PTHR43280:SF32">
    <property type="entry name" value="TRANSCRIPTIONAL REGULATORY PROTEIN"/>
    <property type="match status" value="1"/>
</dbReference>
<dbReference type="OrthoDB" id="2585681at2"/>
<dbReference type="SUPFAM" id="SSF46689">
    <property type="entry name" value="Homeodomain-like"/>
    <property type="match status" value="1"/>
</dbReference>
<dbReference type="Proteomes" id="UP000252081">
    <property type="component" value="Unassembled WGS sequence"/>
</dbReference>
<accession>A0A366KN89</accession>
<protein>
    <submittedName>
        <fullName evidence="5">AraC family transcriptional regulator</fullName>
    </submittedName>
</protein>
<dbReference type="Pfam" id="PF02311">
    <property type="entry name" value="AraC_binding"/>
    <property type="match status" value="1"/>
</dbReference>
<proteinExistence type="predicted"/>
<evidence type="ECO:0000256" key="1">
    <source>
        <dbReference type="ARBA" id="ARBA00023015"/>
    </source>
</evidence>
<gene>
    <name evidence="5" type="ORF">DRW42_23660</name>
</gene>
<dbReference type="EMBL" id="QNQU01000026">
    <property type="protein sequence ID" value="RBQ03095.1"/>
    <property type="molecule type" value="Genomic_DNA"/>
</dbReference>
<evidence type="ECO:0000256" key="3">
    <source>
        <dbReference type="ARBA" id="ARBA00023163"/>
    </source>
</evidence>
<dbReference type="SUPFAM" id="SSF51215">
    <property type="entry name" value="Regulatory protein AraC"/>
    <property type="match status" value="1"/>
</dbReference>
<keyword evidence="1" id="KW-0805">Transcription regulation</keyword>
<keyword evidence="3" id="KW-0804">Transcription</keyword>
<dbReference type="InterPro" id="IPR037923">
    <property type="entry name" value="HTH-like"/>
</dbReference>
<evidence type="ECO:0000259" key="4">
    <source>
        <dbReference type="PROSITE" id="PS01124"/>
    </source>
</evidence>
<keyword evidence="6" id="KW-1185">Reference proteome</keyword>
<dbReference type="SMART" id="SM00342">
    <property type="entry name" value="HTH_ARAC"/>
    <property type="match status" value="1"/>
</dbReference>
<sequence>MDDALRHGIAMDTNSIKTTDFPSAIQRQQATQSHRDEGYTFHILERGKVVVDIDFQTYHVSSPAVVFLRPDQVHRMREIDHIIVSSISIDSEKLNVAYHKILEDLTPATPLSLSENAFSLISEYFSVCLKLYRKKAEKMYHHLVRESCNALVGLLVSEFLNQKSGEETVSRFDKVAKFFRKSLERNYCTLKRPGEYAALLNISTPYLNECLKNATGFSASQLIHDRIILEAKRLLYHTDKSVKEIAFDLGYADYPYFSRLFSKSTGTTAIAFRNQNLD</sequence>
<dbReference type="InterPro" id="IPR018060">
    <property type="entry name" value="HTH_AraC"/>
</dbReference>
<dbReference type="InterPro" id="IPR009057">
    <property type="entry name" value="Homeodomain-like_sf"/>
</dbReference>